<protein>
    <submittedName>
        <fullName evidence="1">Uncharacterized protein</fullName>
    </submittedName>
</protein>
<name>A0A402CBA9_RHOWR</name>
<dbReference type="AlphaFoldDB" id="A0A402CBA9"/>
<comment type="caution">
    <text evidence="1">The sequence shown here is derived from an EMBL/GenBank/DDBJ whole genome shotgun (WGS) entry which is preliminary data.</text>
</comment>
<proteinExistence type="predicted"/>
<keyword evidence="2" id="KW-1185">Reference proteome</keyword>
<reference evidence="1 2" key="1">
    <citation type="submission" date="2018-11" db="EMBL/GenBank/DDBJ databases">
        <title>Microbial catabolism of amino acid.</title>
        <authorList>
            <person name="Hibi M."/>
            <person name="Ogawa J."/>
        </authorList>
    </citation>
    <scope>NUCLEOTIDE SEQUENCE [LARGE SCALE GENOMIC DNA]</scope>
    <source>
        <strain evidence="1 2">C31-06</strain>
    </source>
</reference>
<organism evidence="1 2">
    <name type="scientific">Rhodococcus wratislaviensis</name>
    <name type="common">Tsukamurella wratislaviensis</name>
    <dbReference type="NCBI Taxonomy" id="44752"/>
    <lineage>
        <taxon>Bacteria</taxon>
        <taxon>Bacillati</taxon>
        <taxon>Actinomycetota</taxon>
        <taxon>Actinomycetes</taxon>
        <taxon>Mycobacteriales</taxon>
        <taxon>Nocardiaceae</taxon>
        <taxon>Rhodococcus</taxon>
    </lineage>
</organism>
<accession>A0A402CBA9</accession>
<sequence length="42" mass="4485">MLKPAVKRVDAVDVGAWSWCAGRVAIRLAGGSQRVHSIVRAP</sequence>
<dbReference type="EMBL" id="BHYM01000038">
    <property type="protein sequence ID" value="GCE40884.1"/>
    <property type="molecule type" value="Genomic_DNA"/>
</dbReference>
<gene>
    <name evidence="1" type="ORF">Rhow_004527</name>
</gene>
<evidence type="ECO:0000313" key="2">
    <source>
        <dbReference type="Proteomes" id="UP000287519"/>
    </source>
</evidence>
<evidence type="ECO:0000313" key="1">
    <source>
        <dbReference type="EMBL" id="GCE40884.1"/>
    </source>
</evidence>
<dbReference type="Proteomes" id="UP000287519">
    <property type="component" value="Unassembled WGS sequence"/>
</dbReference>